<name>A0A1M6PTZ0_9PROT</name>
<dbReference type="RefSeq" id="WP_073138404.1">
    <property type="nucleotide sequence ID" value="NZ_FQZF01000032.1"/>
</dbReference>
<dbReference type="CDD" id="cd07012">
    <property type="entry name" value="PBP2_Bug_TTT"/>
    <property type="match status" value="1"/>
</dbReference>
<feature type="chain" id="PRO_5012252024" evidence="2">
    <location>
        <begin position="21"/>
        <end position="315"/>
    </location>
</feature>
<dbReference type="InterPro" id="IPR005064">
    <property type="entry name" value="BUG"/>
</dbReference>
<comment type="similarity">
    <text evidence="1">Belongs to the UPF0065 (bug) family.</text>
</comment>
<feature type="signal peptide" evidence="2">
    <location>
        <begin position="1"/>
        <end position="20"/>
    </location>
</feature>
<dbReference type="SUPFAM" id="SSF53850">
    <property type="entry name" value="Periplasmic binding protein-like II"/>
    <property type="match status" value="1"/>
</dbReference>
<dbReference type="Pfam" id="PF03401">
    <property type="entry name" value="TctC"/>
    <property type="match status" value="1"/>
</dbReference>
<dbReference type="STRING" id="198092.SAMN02745194_04203"/>
<keyword evidence="3" id="KW-0675">Receptor</keyword>
<organism evidence="3 4">
    <name type="scientific">Muricoccus roseus</name>
    <dbReference type="NCBI Taxonomy" id="198092"/>
    <lineage>
        <taxon>Bacteria</taxon>
        <taxon>Pseudomonadati</taxon>
        <taxon>Pseudomonadota</taxon>
        <taxon>Alphaproteobacteria</taxon>
        <taxon>Acetobacterales</taxon>
        <taxon>Roseomonadaceae</taxon>
        <taxon>Muricoccus</taxon>
    </lineage>
</organism>
<reference evidence="3 4" key="1">
    <citation type="submission" date="2016-11" db="EMBL/GenBank/DDBJ databases">
        <authorList>
            <person name="Jaros S."/>
            <person name="Januszkiewicz K."/>
            <person name="Wedrychowicz H."/>
        </authorList>
    </citation>
    <scope>NUCLEOTIDE SEQUENCE [LARGE SCALE GENOMIC DNA]</scope>
    <source>
        <strain evidence="3 4">DSM 14916</strain>
    </source>
</reference>
<dbReference type="Gene3D" id="3.40.190.10">
    <property type="entry name" value="Periplasmic binding protein-like II"/>
    <property type="match status" value="1"/>
</dbReference>
<protein>
    <submittedName>
        <fullName evidence="3">Tripartite-type tricarboxylate transporter, receptor component TctC</fullName>
    </submittedName>
</protein>
<dbReference type="PANTHER" id="PTHR42928">
    <property type="entry name" value="TRICARBOXYLATE-BINDING PROTEIN"/>
    <property type="match status" value="1"/>
</dbReference>
<dbReference type="EMBL" id="FQZF01000032">
    <property type="protein sequence ID" value="SHK11444.1"/>
    <property type="molecule type" value="Genomic_DNA"/>
</dbReference>
<keyword evidence="2" id="KW-0732">Signal</keyword>
<dbReference type="PIRSF" id="PIRSF017082">
    <property type="entry name" value="YflP"/>
    <property type="match status" value="1"/>
</dbReference>
<dbReference type="Gene3D" id="3.40.190.150">
    <property type="entry name" value="Bordetella uptake gene, domain 1"/>
    <property type="match status" value="1"/>
</dbReference>
<accession>A0A1M6PTZ0</accession>
<dbReference type="Proteomes" id="UP000184387">
    <property type="component" value="Unassembled WGS sequence"/>
</dbReference>
<gene>
    <name evidence="3" type="ORF">SAMN02745194_04203</name>
</gene>
<dbReference type="AlphaFoldDB" id="A0A1M6PTZ0"/>
<keyword evidence="4" id="KW-1185">Reference proteome</keyword>
<sequence>MRLPLLLAATLLAGTRLAMAQDTFPSRPIQILNPYTPGGATDVLARALAPGLSARLGQPVVVTNRDGAAGAIGTAAVSRAAADGHGLLFAPALVLSVLPQAQRGVEYRPDSLVPVCQTFDNVMVIAVRPDSPLRSLADLVAAARARPGGLNFGTLGVASIPHLAAVELSQAAGLDMVHVPFRGDAAVLTELSGGRLDFATLVLGSVAGRDLRVLAVFAEARHPSMPDVPTAREQGFDVAPTSFGGLFAPAGTPPARLVALEGACEAAARDETYRNVALSAYQPPGYYAGSAAFGARIARDVASKAALLRTLDLER</sequence>
<dbReference type="PANTHER" id="PTHR42928:SF5">
    <property type="entry name" value="BLR1237 PROTEIN"/>
    <property type="match status" value="1"/>
</dbReference>
<evidence type="ECO:0000313" key="4">
    <source>
        <dbReference type="Proteomes" id="UP000184387"/>
    </source>
</evidence>
<evidence type="ECO:0000313" key="3">
    <source>
        <dbReference type="EMBL" id="SHK11444.1"/>
    </source>
</evidence>
<evidence type="ECO:0000256" key="2">
    <source>
        <dbReference type="SAM" id="SignalP"/>
    </source>
</evidence>
<proteinExistence type="inferred from homology"/>
<evidence type="ECO:0000256" key="1">
    <source>
        <dbReference type="ARBA" id="ARBA00006987"/>
    </source>
</evidence>
<dbReference type="InterPro" id="IPR042100">
    <property type="entry name" value="Bug_dom1"/>
</dbReference>
<dbReference type="OrthoDB" id="7245822at2"/>